<name>A0ABQ5TER1_9CAUL</name>
<dbReference type="Proteomes" id="UP001143509">
    <property type="component" value="Unassembled WGS sequence"/>
</dbReference>
<dbReference type="InterPro" id="IPR036388">
    <property type="entry name" value="WH-like_DNA-bd_sf"/>
</dbReference>
<dbReference type="Gene3D" id="1.10.10.10">
    <property type="entry name" value="Winged helix-like DNA-binding domain superfamily/Winged helix DNA-binding domain"/>
    <property type="match status" value="1"/>
</dbReference>
<dbReference type="InterPro" id="IPR037171">
    <property type="entry name" value="NagB/RpiA_transferase-like"/>
</dbReference>
<dbReference type="InterPro" id="IPR050313">
    <property type="entry name" value="Carb_Metab_HTH_regulators"/>
</dbReference>
<keyword evidence="1" id="KW-0678">Repressor</keyword>
<keyword evidence="3" id="KW-0804">Transcription</keyword>
<accession>A0ABQ5TER1</accession>
<reference evidence="5" key="1">
    <citation type="journal article" date="2014" name="Int. J. Syst. Evol. Microbiol.">
        <title>Complete genome of a new Firmicutes species belonging to the dominant human colonic microbiota ('Ruminococcus bicirculans') reveals two chromosomes and a selective capacity to utilize plant glucans.</title>
        <authorList>
            <consortium name="NISC Comparative Sequencing Program"/>
            <person name="Wegmann U."/>
            <person name="Louis P."/>
            <person name="Goesmann A."/>
            <person name="Henrissat B."/>
            <person name="Duncan S.H."/>
            <person name="Flint H.J."/>
        </authorList>
    </citation>
    <scope>NUCLEOTIDE SEQUENCE</scope>
    <source>
        <strain evidence="5">VKM B-1499</strain>
    </source>
</reference>
<dbReference type="SUPFAM" id="SSF46785">
    <property type="entry name" value="Winged helix' DNA-binding domain"/>
    <property type="match status" value="1"/>
</dbReference>
<proteinExistence type="predicted"/>
<reference evidence="5" key="2">
    <citation type="submission" date="2023-01" db="EMBL/GenBank/DDBJ databases">
        <authorList>
            <person name="Sun Q."/>
            <person name="Evtushenko L."/>
        </authorList>
    </citation>
    <scope>NUCLEOTIDE SEQUENCE</scope>
    <source>
        <strain evidence="5">VKM B-1499</strain>
    </source>
</reference>
<evidence type="ECO:0000313" key="6">
    <source>
        <dbReference type="Proteomes" id="UP001143509"/>
    </source>
</evidence>
<keyword evidence="2" id="KW-0805">Transcription regulation</keyword>
<dbReference type="Pfam" id="PF08220">
    <property type="entry name" value="HTH_DeoR"/>
    <property type="match status" value="1"/>
</dbReference>
<dbReference type="InterPro" id="IPR036390">
    <property type="entry name" value="WH_DNA-bd_sf"/>
</dbReference>
<dbReference type="PRINTS" id="PR00037">
    <property type="entry name" value="HTHLACR"/>
</dbReference>
<sequence length="266" mass="28158">MHIKTAPERRRDIILERLAADQPVMANQLAEEFGVSEDAIRRDLRDLAEAGKCRRVYGGALPLNDAPPFIDRVDRDFPAKRSLARAATSLIAPDQTVYIDAGTTHLLLAESLVRGQPVSVVTNSVAVAAAIYRRPEVKLFLIGGHVDPDLDGALGATATAQVAQYRPALTFIGACAADPSAGISALDDREAELKRAAAAAGQRLVALVTNDKLGRVAPHHVASCATLDTLIVEHDAPDALCAGFQSAGVTVIRAARALDLMPRHAG</sequence>
<evidence type="ECO:0000256" key="3">
    <source>
        <dbReference type="ARBA" id="ARBA00023163"/>
    </source>
</evidence>
<dbReference type="PROSITE" id="PS51000">
    <property type="entry name" value="HTH_DEOR_2"/>
    <property type="match status" value="1"/>
</dbReference>
<evidence type="ECO:0000256" key="1">
    <source>
        <dbReference type="ARBA" id="ARBA00022491"/>
    </source>
</evidence>
<dbReference type="Pfam" id="PF00455">
    <property type="entry name" value="DeoRC"/>
    <property type="match status" value="1"/>
</dbReference>
<evidence type="ECO:0000256" key="2">
    <source>
        <dbReference type="ARBA" id="ARBA00023015"/>
    </source>
</evidence>
<dbReference type="PANTHER" id="PTHR30363:SF4">
    <property type="entry name" value="GLYCEROL-3-PHOSPHATE REGULON REPRESSOR"/>
    <property type="match status" value="1"/>
</dbReference>
<evidence type="ECO:0000313" key="5">
    <source>
        <dbReference type="EMBL" id="GLK50445.1"/>
    </source>
</evidence>
<dbReference type="InterPro" id="IPR001034">
    <property type="entry name" value="DeoR_HTH"/>
</dbReference>
<keyword evidence="6" id="KW-1185">Reference proteome</keyword>
<feature type="domain" description="HTH deoR-type" evidence="4">
    <location>
        <begin position="7"/>
        <end position="62"/>
    </location>
</feature>
<gene>
    <name evidence="5" type="ORF">GCM10017620_34190</name>
</gene>
<protein>
    <submittedName>
        <fullName evidence="5">DeoR family transcriptional regulator</fullName>
    </submittedName>
</protein>
<dbReference type="EMBL" id="BSFD01000011">
    <property type="protein sequence ID" value="GLK50445.1"/>
    <property type="molecule type" value="Genomic_DNA"/>
</dbReference>
<organism evidence="5 6">
    <name type="scientific">Brevundimonas intermedia</name>
    <dbReference type="NCBI Taxonomy" id="74315"/>
    <lineage>
        <taxon>Bacteria</taxon>
        <taxon>Pseudomonadati</taxon>
        <taxon>Pseudomonadota</taxon>
        <taxon>Alphaproteobacteria</taxon>
        <taxon>Caulobacterales</taxon>
        <taxon>Caulobacteraceae</taxon>
        <taxon>Brevundimonas</taxon>
    </lineage>
</organism>
<dbReference type="InterPro" id="IPR014036">
    <property type="entry name" value="DeoR-like_C"/>
</dbReference>
<dbReference type="SMART" id="SM00420">
    <property type="entry name" value="HTH_DEOR"/>
    <property type="match status" value="1"/>
</dbReference>
<dbReference type="RefSeq" id="WP_271166575.1">
    <property type="nucleotide sequence ID" value="NZ_BSFD01000011.1"/>
</dbReference>
<dbReference type="SMART" id="SM01134">
    <property type="entry name" value="DeoRC"/>
    <property type="match status" value="1"/>
</dbReference>
<evidence type="ECO:0000259" key="4">
    <source>
        <dbReference type="PROSITE" id="PS51000"/>
    </source>
</evidence>
<dbReference type="PANTHER" id="PTHR30363">
    <property type="entry name" value="HTH-TYPE TRANSCRIPTIONAL REGULATOR SRLR-RELATED"/>
    <property type="match status" value="1"/>
</dbReference>
<dbReference type="SUPFAM" id="SSF100950">
    <property type="entry name" value="NagB/RpiA/CoA transferase-like"/>
    <property type="match status" value="1"/>
</dbReference>
<comment type="caution">
    <text evidence="5">The sequence shown here is derived from an EMBL/GenBank/DDBJ whole genome shotgun (WGS) entry which is preliminary data.</text>
</comment>